<gene>
    <name evidence="1" type="ORF">AVDCRST_MAG94-2898</name>
</gene>
<name>A0A6J4M7Y0_9CYAN</name>
<dbReference type="EMBL" id="CADCTY010001019">
    <property type="protein sequence ID" value="CAA9352659.1"/>
    <property type="molecule type" value="Genomic_DNA"/>
</dbReference>
<dbReference type="AlphaFoldDB" id="A0A6J4M7Y0"/>
<sequence>EATLFALAPLPLQYIKTGIQQVAVPFLVTAGVSRIPGVDHLIGSAIDHGDNFMAAGGKAIACADLSVRLSGVSLLWQCSIPSPSIRHGYTVCG</sequence>
<evidence type="ECO:0000313" key="1">
    <source>
        <dbReference type="EMBL" id="CAA9352659.1"/>
    </source>
</evidence>
<proteinExistence type="predicted"/>
<accession>A0A6J4M7Y0</accession>
<organism evidence="1">
    <name type="scientific">uncultured Leptolyngbya sp</name>
    <dbReference type="NCBI Taxonomy" id="332963"/>
    <lineage>
        <taxon>Bacteria</taxon>
        <taxon>Bacillati</taxon>
        <taxon>Cyanobacteriota</taxon>
        <taxon>Cyanophyceae</taxon>
        <taxon>Leptolyngbyales</taxon>
        <taxon>Leptolyngbyaceae</taxon>
        <taxon>Leptolyngbya group</taxon>
        <taxon>Leptolyngbya</taxon>
        <taxon>environmental samples</taxon>
    </lineage>
</organism>
<protein>
    <submittedName>
        <fullName evidence="1">Uncharacterized protein</fullName>
    </submittedName>
</protein>
<feature type="non-terminal residue" evidence="1">
    <location>
        <position position="1"/>
    </location>
</feature>
<reference evidence="1" key="1">
    <citation type="submission" date="2020-02" db="EMBL/GenBank/DDBJ databases">
        <authorList>
            <person name="Meier V. D."/>
        </authorList>
    </citation>
    <scope>NUCLEOTIDE SEQUENCE</scope>
    <source>
        <strain evidence="1">AVDCRST_MAG94</strain>
    </source>
</reference>